<dbReference type="InterPro" id="IPR006095">
    <property type="entry name" value="Glu/Leu/Phe/Val/Trp_DH"/>
</dbReference>
<gene>
    <name evidence="9" type="ORF">CYPRO_0279</name>
</gene>
<dbReference type="SUPFAM" id="SSF51735">
    <property type="entry name" value="NAD(P)-binding Rossmann-fold domains"/>
    <property type="match status" value="1"/>
</dbReference>
<dbReference type="CDD" id="cd01076">
    <property type="entry name" value="NAD_bind_1_Glu_DH"/>
    <property type="match status" value="1"/>
</dbReference>
<sequence>MENLRFFEQVNLNFDRAAKYVRFTDGLLEQIKGCNTVCHFTFPLKRDNGSIETIHAWRAEHSHHKLPTKGGIRYSMMVNEDEVKALAALMTYKCAVVDVPFGGAKGGVKIDRKNYSSAELERITRRFTFELVSKNFIGPDIDVPAPDYGTGEQEMAWIVDTYKAVNPSLNAEGCVTGKPVGLGGIRGRTEATGRGVFFGVREACENKEDMQALGLTTGLAGKRVIVQGFGNVGFHSVKYLMEADAKIIAVCEWDGAIYNEDGIDIIALDNHRKEHKTITTYPGGTLISDSRAAIELECDILVPAALEGQINGENAPRIKAKIIAEAANGPTTQQAHDIIKDRGALIIPDNYLNAGGVTVSYFEWLKNLSHVRFGRMDRRFEENASRRLLDVMQNMTNRNLSDEEIGKLAHGANEYDLVDSGLEDTMITAYNEINELRKFHDTDLRTAAFISAIKKVGMVYERMGIFP</sequence>
<proteinExistence type="inferred from homology"/>
<dbReference type="PANTHER" id="PTHR11606:SF13">
    <property type="entry name" value="GLUTAMATE DEHYDROGENASE 1, MITOCHONDRIAL"/>
    <property type="match status" value="1"/>
</dbReference>
<dbReference type="Gene3D" id="3.40.50.10860">
    <property type="entry name" value="Leucine Dehydrogenase, chain A, domain 1"/>
    <property type="match status" value="1"/>
</dbReference>
<name>A0A345UGG5_9BACT</name>
<dbReference type="Pfam" id="PF02812">
    <property type="entry name" value="ELFV_dehydrog_N"/>
    <property type="match status" value="1"/>
</dbReference>
<dbReference type="Pfam" id="PF00208">
    <property type="entry name" value="ELFV_dehydrog"/>
    <property type="match status" value="1"/>
</dbReference>
<dbReference type="FunFam" id="3.40.50.720:FF:000100">
    <property type="entry name" value="Glutamate dehydrogenase 1, mitochondrial"/>
    <property type="match status" value="1"/>
</dbReference>
<dbReference type="Proteomes" id="UP000254808">
    <property type="component" value="Chromosome"/>
</dbReference>
<dbReference type="Gene3D" id="3.40.50.720">
    <property type="entry name" value="NAD(P)-binding Rossmann-like Domain"/>
    <property type="match status" value="1"/>
</dbReference>
<feature type="site" description="Important for catalysis" evidence="6">
    <location>
        <position position="147"/>
    </location>
</feature>
<dbReference type="InterPro" id="IPR046346">
    <property type="entry name" value="Aminoacid_DH-like_N_sf"/>
</dbReference>
<dbReference type="EMBL" id="CP027806">
    <property type="protein sequence ID" value="AXI99566.1"/>
    <property type="molecule type" value="Genomic_DNA"/>
</dbReference>
<feature type="active site" description="Proton donor" evidence="4">
    <location>
        <position position="105"/>
    </location>
</feature>
<dbReference type="GO" id="GO:0004352">
    <property type="term" value="F:glutamate dehydrogenase (NAD+) activity"/>
    <property type="evidence" value="ECO:0007669"/>
    <property type="project" value="TreeGrafter"/>
</dbReference>
<dbReference type="PIRSF" id="PIRSF000185">
    <property type="entry name" value="Glu_DH"/>
    <property type="match status" value="1"/>
</dbReference>
<evidence type="ECO:0000259" key="8">
    <source>
        <dbReference type="SMART" id="SM00839"/>
    </source>
</evidence>
<dbReference type="AlphaFoldDB" id="A0A345UGG5"/>
<feature type="binding site" evidence="5">
    <location>
        <position position="69"/>
    </location>
    <ligand>
        <name>substrate</name>
    </ligand>
</feature>
<dbReference type="PANTHER" id="PTHR11606">
    <property type="entry name" value="GLUTAMATE DEHYDROGENASE"/>
    <property type="match status" value="1"/>
</dbReference>
<reference evidence="9 10" key="1">
    <citation type="submission" date="2018-03" db="EMBL/GenBank/DDBJ databases">
        <title>Phenotypic and genomic properties of Cyclonatronum proteinivorum gen. nov., sp. nov., a haloalkaliphilic bacteroidete from soda lakes possessing Na+-translocating rhodopsin.</title>
        <authorList>
            <person name="Toshchakov S.V."/>
            <person name="Korzhenkov A."/>
            <person name="Samarov N.I."/>
            <person name="Kublanov I.V."/>
            <person name="Muntyan M.S."/>
            <person name="Sorokin D.Y."/>
        </authorList>
    </citation>
    <scope>NUCLEOTIDE SEQUENCE [LARGE SCALE GENOMIC DNA]</scope>
    <source>
        <strain evidence="9 10">Omega</strain>
    </source>
</reference>
<dbReference type="InterPro" id="IPR006097">
    <property type="entry name" value="Glu/Leu/Phe/Val/Trp_DH_dimer"/>
</dbReference>
<evidence type="ECO:0000256" key="7">
    <source>
        <dbReference type="RuleBase" id="RU004417"/>
    </source>
</evidence>
<protein>
    <recommendedName>
        <fullName evidence="3">Glutamate dehydrogenase</fullName>
    </recommendedName>
</protein>
<keyword evidence="10" id="KW-1185">Reference proteome</keyword>
<evidence type="ECO:0000256" key="6">
    <source>
        <dbReference type="PIRSR" id="PIRSR000185-3"/>
    </source>
</evidence>
<dbReference type="GO" id="GO:0000166">
    <property type="term" value="F:nucleotide binding"/>
    <property type="evidence" value="ECO:0007669"/>
    <property type="project" value="UniProtKB-KW"/>
</dbReference>
<keyword evidence="2 3" id="KW-0560">Oxidoreductase</keyword>
<dbReference type="InterPro" id="IPR006096">
    <property type="entry name" value="Glu/Leu/Phe/Val/Trp_DH_C"/>
</dbReference>
<feature type="domain" description="Glutamate/phenylalanine/leucine/valine/L-tryptophan dehydrogenase C-terminal" evidence="8">
    <location>
        <begin position="185"/>
        <end position="464"/>
    </location>
</feature>
<keyword evidence="5" id="KW-0520">NAD</keyword>
<dbReference type="InterPro" id="IPR036291">
    <property type="entry name" value="NAD(P)-bd_dom_sf"/>
</dbReference>
<dbReference type="OrthoDB" id="9803297at2"/>
<evidence type="ECO:0000256" key="4">
    <source>
        <dbReference type="PIRSR" id="PIRSR000185-1"/>
    </source>
</evidence>
<dbReference type="RefSeq" id="WP_114982841.1">
    <property type="nucleotide sequence ID" value="NZ_CP027806.1"/>
</dbReference>
<evidence type="ECO:0000256" key="2">
    <source>
        <dbReference type="ARBA" id="ARBA00023002"/>
    </source>
</evidence>
<evidence type="ECO:0000256" key="1">
    <source>
        <dbReference type="ARBA" id="ARBA00006382"/>
    </source>
</evidence>
<keyword evidence="5" id="KW-0547">Nucleotide-binding</keyword>
<accession>A0A345UGG5</accession>
<evidence type="ECO:0000313" key="9">
    <source>
        <dbReference type="EMBL" id="AXI99566.1"/>
    </source>
</evidence>
<evidence type="ECO:0000256" key="3">
    <source>
        <dbReference type="PIRNR" id="PIRNR000185"/>
    </source>
</evidence>
<dbReference type="InterPro" id="IPR033922">
    <property type="entry name" value="NAD_bind_Glu_DH"/>
</dbReference>
<dbReference type="GO" id="GO:0006538">
    <property type="term" value="P:L-glutamate catabolic process"/>
    <property type="evidence" value="ECO:0007669"/>
    <property type="project" value="TreeGrafter"/>
</dbReference>
<dbReference type="InterPro" id="IPR014362">
    <property type="entry name" value="Glu_DH"/>
</dbReference>
<dbReference type="PRINTS" id="PR00082">
    <property type="entry name" value="GLFDHDRGNASE"/>
</dbReference>
<dbReference type="SMART" id="SM00839">
    <property type="entry name" value="ELFV_dehydrog"/>
    <property type="match status" value="1"/>
</dbReference>
<dbReference type="SUPFAM" id="SSF53223">
    <property type="entry name" value="Aminoacid dehydrogenase-like, N-terminal domain"/>
    <property type="match status" value="1"/>
</dbReference>
<evidence type="ECO:0000313" key="10">
    <source>
        <dbReference type="Proteomes" id="UP000254808"/>
    </source>
</evidence>
<feature type="binding site" evidence="5">
    <location>
        <position position="93"/>
    </location>
    <ligand>
        <name>substrate</name>
    </ligand>
</feature>
<dbReference type="KEGG" id="cprv:CYPRO_0279"/>
<feature type="binding site" evidence="5">
    <location>
        <position position="192"/>
    </location>
    <ligand>
        <name>NAD(+)</name>
        <dbReference type="ChEBI" id="CHEBI:57540"/>
    </ligand>
</feature>
<comment type="similarity">
    <text evidence="1 3 7">Belongs to the Glu/Leu/Phe/Val dehydrogenases family.</text>
</comment>
<feature type="binding site" evidence="5">
    <location>
        <position position="231"/>
    </location>
    <ligand>
        <name>NAD(+)</name>
        <dbReference type="ChEBI" id="CHEBI:57540"/>
    </ligand>
</feature>
<feature type="binding site" evidence="5">
    <location>
        <position position="360"/>
    </location>
    <ligand>
        <name>substrate</name>
    </ligand>
</feature>
<organism evidence="9 10">
    <name type="scientific">Cyclonatronum proteinivorum</name>
    <dbReference type="NCBI Taxonomy" id="1457365"/>
    <lineage>
        <taxon>Bacteria</taxon>
        <taxon>Pseudomonadati</taxon>
        <taxon>Balneolota</taxon>
        <taxon>Balneolia</taxon>
        <taxon>Balneolales</taxon>
        <taxon>Cyclonatronaceae</taxon>
        <taxon>Cyclonatronum</taxon>
    </lineage>
</organism>
<evidence type="ECO:0000256" key="5">
    <source>
        <dbReference type="PIRSR" id="PIRSR000185-2"/>
    </source>
</evidence>